<dbReference type="AlphaFoldDB" id="A0A3N2GQF9"/>
<dbReference type="GeneID" id="301842588"/>
<sequence>MNPERPQDDTEENADSRTSIAESTGEPFEPPQPGKTAVSRSTEEAGTTGTVGQAEYPRDTERG</sequence>
<keyword evidence="3" id="KW-1185">Reference proteome</keyword>
<evidence type="ECO:0000313" key="3">
    <source>
        <dbReference type="Proteomes" id="UP000274843"/>
    </source>
</evidence>
<comment type="caution">
    <text evidence="2">The sequence shown here is derived from an EMBL/GenBank/DDBJ whole genome shotgun (WGS) entry which is preliminary data.</text>
</comment>
<evidence type="ECO:0000256" key="1">
    <source>
        <dbReference type="SAM" id="MobiDB-lite"/>
    </source>
</evidence>
<evidence type="ECO:0000313" key="2">
    <source>
        <dbReference type="EMBL" id="ROS38847.1"/>
    </source>
</evidence>
<dbReference type="RefSeq" id="WP_027931287.1">
    <property type="nucleotide sequence ID" value="NZ_RKHY01000001.1"/>
</dbReference>
<feature type="region of interest" description="Disordered" evidence="1">
    <location>
        <begin position="1"/>
        <end position="63"/>
    </location>
</feature>
<dbReference type="EMBL" id="RKHY01000001">
    <property type="protein sequence ID" value="ROS38847.1"/>
    <property type="molecule type" value="Genomic_DNA"/>
</dbReference>
<proteinExistence type="predicted"/>
<organism evidence="2 3">
    <name type="scientific">Amycolatopsis thermoflava</name>
    <dbReference type="NCBI Taxonomy" id="84480"/>
    <lineage>
        <taxon>Bacteria</taxon>
        <taxon>Bacillati</taxon>
        <taxon>Actinomycetota</taxon>
        <taxon>Actinomycetes</taxon>
        <taxon>Pseudonocardiales</taxon>
        <taxon>Pseudonocardiaceae</taxon>
        <taxon>Amycolatopsis</taxon>
        <taxon>Amycolatopsis methanolica group</taxon>
    </lineage>
</organism>
<gene>
    <name evidence="2" type="ORF">EDD35_1135</name>
</gene>
<dbReference type="Proteomes" id="UP000274843">
    <property type="component" value="Unassembled WGS sequence"/>
</dbReference>
<accession>A0A3N2GQF9</accession>
<protein>
    <submittedName>
        <fullName evidence="2">Uncharacterized protein</fullName>
    </submittedName>
</protein>
<feature type="compositionally biased region" description="Polar residues" evidence="1">
    <location>
        <begin position="38"/>
        <end position="51"/>
    </location>
</feature>
<name>A0A3N2GQF9_9PSEU</name>
<reference evidence="2 3" key="1">
    <citation type="submission" date="2018-11" db="EMBL/GenBank/DDBJ databases">
        <title>Sequencing the genomes of 1000 actinobacteria strains.</title>
        <authorList>
            <person name="Klenk H.-P."/>
        </authorList>
    </citation>
    <scope>NUCLEOTIDE SEQUENCE [LARGE SCALE GENOMIC DNA]</scope>
    <source>
        <strain evidence="2 3">DSM 44348</strain>
    </source>
</reference>